<name>A0A1E5JLC2_9GAMM</name>
<keyword evidence="6" id="KW-0016">Alginate biosynthesis</keyword>
<dbReference type="GO" id="GO:0042597">
    <property type="term" value="C:periplasmic space"/>
    <property type="evidence" value="ECO:0007669"/>
    <property type="project" value="UniProtKB-SubCell"/>
</dbReference>
<dbReference type="RefSeq" id="WP_058518704.1">
    <property type="nucleotide sequence ID" value="NZ_CAAAIE010000001.1"/>
</dbReference>
<dbReference type="Proteomes" id="UP000095229">
    <property type="component" value="Unassembled WGS sequence"/>
</dbReference>
<dbReference type="GO" id="GO:0016740">
    <property type="term" value="F:transferase activity"/>
    <property type="evidence" value="ECO:0007669"/>
    <property type="project" value="UniProtKB-KW"/>
</dbReference>
<dbReference type="EMBL" id="LSOG01000104">
    <property type="protein sequence ID" value="OEH45280.1"/>
    <property type="molecule type" value="Genomic_DNA"/>
</dbReference>
<proteinExistence type="predicted"/>
<dbReference type="AlphaFoldDB" id="A0A1E5JLC2"/>
<evidence type="ECO:0000256" key="4">
    <source>
        <dbReference type="ARBA" id="ARBA00022729"/>
    </source>
</evidence>
<evidence type="ECO:0000313" key="8">
    <source>
        <dbReference type="EMBL" id="OEH45280.1"/>
    </source>
</evidence>
<dbReference type="GO" id="GO:0042121">
    <property type="term" value="P:alginic acid biosynthetic process"/>
    <property type="evidence" value="ECO:0007669"/>
    <property type="project" value="UniProtKB-UniPathway"/>
</dbReference>
<keyword evidence="9" id="KW-1185">Reference proteome</keyword>
<dbReference type="Pfam" id="PF16822">
    <property type="entry name" value="ALGX"/>
    <property type="match status" value="1"/>
</dbReference>
<accession>A0A1E5JLC2</accession>
<sequence>MKSKEKVFTRIFSIIIVLLLCLPLLQSAFHVFYEKPLYGYVEKNLDKPHGLAGNWFNRKWQKYWENLFNEKLGFRTTLIRGFNELSFRLFSEMPRLNLYSTKEHGLYSKMSIDQLNYEYTNRKNLIRSYDEFAKKLQVLQQLLAANGKHFVVVISSSKAYVHPQGLGKKLLVSTDKNLFRKIASLGHALKKQGVNVVDSGPFLRKLYHKKAIETHANTGFHWNYYAGCMVAEQLFSNAKKTLIDIPKLECGEPIYKNPELVDLDGIWLLNAFSSVNLAKPSPYPQPTARFSANYQPKILLVGDSFMDQIIYALDRSNAYKDLVSSRYFQTRTVHKPERITFSFNDFPSLTAKQIQGDILYDVMKSDLIVLQMVDYNINHFGYGFVDTLLERLNSEVQPHSIPPIAELKIINVLNAYPQEKSEENWWYWVKDKIIFQLNPLDIFLDMKNTRLYFEYDLHGAQQLIVYLKGKGIKHKIIIDHPTNGKRAVYDKILDIPPALLTKVIIMTNGEATRLGEADSRIAAYAIFNLKITPRSGNAII</sequence>
<gene>
    <name evidence="8" type="ORF">lpari_03760</name>
</gene>
<dbReference type="OrthoDB" id="5657156at2"/>
<keyword evidence="3" id="KW-0808">Transferase</keyword>
<keyword evidence="4" id="KW-0732">Signal</keyword>
<keyword evidence="5" id="KW-0574">Periplasm</keyword>
<evidence type="ECO:0000256" key="3">
    <source>
        <dbReference type="ARBA" id="ARBA00022679"/>
    </source>
</evidence>
<comment type="caution">
    <text evidence="8">The sequence shown here is derived from an EMBL/GenBank/DDBJ whole genome shotgun (WGS) entry which is preliminary data.</text>
</comment>
<dbReference type="UniPathway" id="UPA00286"/>
<feature type="domain" description="AlgX/AlgJ SGNH hydrolase-like" evidence="7">
    <location>
        <begin position="133"/>
        <end position="306"/>
    </location>
</feature>
<evidence type="ECO:0000256" key="6">
    <source>
        <dbReference type="ARBA" id="ARBA00022841"/>
    </source>
</evidence>
<reference evidence="8 9" key="1">
    <citation type="submission" date="2016-02" db="EMBL/GenBank/DDBJ databases">
        <title>Secondary metabolites in Legionella.</title>
        <authorList>
            <person name="Tobias N.J."/>
            <person name="Bode H.B."/>
        </authorList>
    </citation>
    <scope>NUCLEOTIDE SEQUENCE [LARGE SCALE GENOMIC DNA]</scope>
    <source>
        <strain evidence="8 9">DSM 19216</strain>
    </source>
</reference>
<evidence type="ECO:0000259" key="7">
    <source>
        <dbReference type="Pfam" id="PF16822"/>
    </source>
</evidence>
<dbReference type="PATRIC" id="fig|45071.6.peg.3226"/>
<evidence type="ECO:0000313" key="9">
    <source>
        <dbReference type="Proteomes" id="UP000095229"/>
    </source>
</evidence>
<organism evidence="8 9">
    <name type="scientific">Legionella parisiensis</name>
    <dbReference type="NCBI Taxonomy" id="45071"/>
    <lineage>
        <taxon>Bacteria</taxon>
        <taxon>Pseudomonadati</taxon>
        <taxon>Pseudomonadota</taxon>
        <taxon>Gammaproteobacteria</taxon>
        <taxon>Legionellales</taxon>
        <taxon>Legionellaceae</taxon>
        <taxon>Legionella</taxon>
    </lineage>
</organism>
<dbReference type="STRING" id="45071.Lpar_2999"/>
<comment type="pathway">
    <text evidence="2">Glycan biosynthesis; alginate biosynthesis.</text>
</comment>
<dbReference type="InterPro" id="IPR031811">
    <property type="entry name" value="ALGX/ALGJ_SGNH-like"/>
</dbReference>
<evidence type="ECO:0000256" key="2">
    <source>
        <dbReference type="ARBA" id="ARBA00005182"/>
    </source>
</evidence>
<evidence type="ECO:0000256" key="5">
    <source>
        <dbReference type="ARBA" id="ARBA00022764"/>
    </source>
</evidence>
<comment type="subcellular location">
    <subcellularLocation>
        <location evidence="1">Periplasm</location>
    </subcellularLocation>
</comment>
<evidence type="ECO:0000256" key="1">
    <source>
        <dbReference type="ARBA" id="ARBA00004418"/>
    </source>
</evidence>
<protein>
    <recommendedName>
        <fullName evidence="7">AlgX/AlgJ SGNH hydrolase-like domain-containing protein</fullName>
    </recommendedName>
</protein>